<proteinExistence type="predicted"/>
<comment type="caution">
    <text evidence="1">The sequence shown here is derived from an EMBL/GenBank/DDBJ whole genome shotgun (WGS) entry which is preliminary data.</text>
</comment>
<dbReference type="Proteomes" id="UP000307244">
    <property type="component" value="Unassembled WGS sequence"/>
</dbReference>
<dbReference type="AlphaFoldDB" id="A0A4U1CT19"/>
<evidence type="ECO:0000313" key="1">
    <source>
        <dbReference type="EMBL" id="TKC09079.1"/>
    </source>
</evidence>
<keyword evidence="2" id="KW-1185">Reference proteome</keyword>
<protein>
    <submittedName>
        <fullName evidence="1">Uncharacterized protein</fullName>
    </submittedName>
</protein>
<organism evidence="1 2">
    <name type="scientific">Pedobacter frigoris</name>
    <dbReference type="NCBI Taxonomy" id="2571272"/>
    <lineage>
        <taxon>Bacteria</taxon>
        <taxon>Pseudomonadati</taxon>
        <taxon>Bacteroidota</taxon>
        <taxon>Sphingobacteriia</taxon>
        <taxon>Sphingobacteriales</taxon>
        <taxon>Sphingobacteriaceae</taxon>
        <taxon>Pedobacter</taxon>
    </lineage>
</organism>
<dbReference type="OrthoDB" id="714183at2"/>
<accession>A0A4U1CT19</accession>
<evidence type="ECO:0000313" key="2">
    <source>
        <dbReference type="Proteomes" id="UP000307244"/>
    </source>
</evidence>
<name>A0A4U1CT19_9SPHI</name>
<dbReference type="EMBL" id="SWBQ01000001">
    <property type="protein sequence ID" value="TKC09079.1"/>
    <property type="molecule type" value="Genomic_DNA"/>
</dbReference>
<dbReference type="RefSeq" id="WP_136834494.1">
    <property type="nucleotide sequence ID" value="NZ_SWBQ01000001.1"/>
</dbReference>
<reference evidence="1 2" key="1">
    <citation type="submission" date="2019-04" db="EMBL/GenBank/DDBJ databases">
        <title>Pedobacter sp. RP-3-15 sp. nov., isolated from Arctic soil.</title>
        <authorList>
            <person name="Dahal R.H."/>
            <person name="Kim D.-U."/>
        </authorList>
    </citation>
    <scope>NUCLEOTIDE SEQUENCE [LARGE SCALE GENOMIC DNA]</scope>
    <source>
        <strain evidence="1 2">RP-3-15</strain>
    </source>
</reference>
<sequence length="129" mass="15054">MNDYNLWEPIDAIPYDDLYFFGIKDLLGKVVLHLKVLGNENEMLEIKFDGVQAYRVVQEHGRLKSLNENPSMRRFRTSVNSDFLKWFEKESLGQFRESNLVHYMVSNIDNIIDVIAGQVVSVEWVPCIT</sequence>
<gene>
    <name evidence="1" type="ORF">FA047_03005</name>
</gene>